<proteinExistence type="inferred from homology"/>
<feature type="transmembrane region" description="Helical" evidence="11">
    <location>
        <begin position="362"/>
        <end position="386"/>
    </location>
</feature>
<dbReference type="GO" id="GO:0005886">
    <property type="term" value="C:plasma membrane"/>
    <property type="evidence" value="ECO:0007669"/>
    <property type="project" value="UniProtKB-SubCell"/>
</dbReference>
<feature type="transmembrane region" description="Helical" evidence="11">
    <location>
        <begin position="278"/>
        <end position="298"/>
    </location>
</feature>
<dbReference type="AlphaFoldDB" id="E3LZW3"/>
<evidence type="ECO:0000256" key="6">
    <source>
        <dbReference type="ARBA" id="ARBA00022781"/>
    </source>
</evidence>
<dbReference type="Pfam" id="PF03189">
    <property type="entry name" value="Otopetrin"/>
    <property type="match status" value="1"/>
</dbReference>
<dbReference type="OrthoDB" id="6429739at2759"/>
<keyword evidence="13" id="KW-1185">Reference proteome</keyword>
<dbReference type="Proteomes" id="UP000008281">
    <property type="component" value="Unassembled WGS sequence"/>
</dbReference>
<feature type="transmembrane region" description="Helical" evidence="11">
    <location>
        <begin position="473"/>
        <end position="496"/>
    </location>
</feature>
<feature type="transmembrane region" description="Helical" evidence="11">
    <location>
        <begin position="45"/>
        <end position="68"/>
    </location>
</feature>
<protein>
    <submittedName>
        <fullName evidence="12">CRE-OTPL-4 protein</fullName>
    </submittedName>
</protein>
<evidence type="ECO:0000256" key="1">
    <source>
        <dbReference type="ARBA" id="ARBA00004651"/>
    </source>
</evidence>
<dbReference type="eggNOG" id="KOG4740">
    <property type="taxonomic scope" value="Eukaryota"/>
</dbReference>
<sequence>MVIWKHFQQHLAPYLFVIYTLVWAIICFMIEFSPTFQSDDYWYSYSIFGCCNLSISIIFFVIVALTTWEKWTFLRIKDSDIVGIGASVFFLRLGAVLFSIGAIVLWGIEFFLAFAQSVRPGLCILRTCLYIVFHAAQLIFIFKSQRIIFHCNRLLVFFGLAHTIAVNLWIWVSLCIAKSGISNNNNDVYHINYDRSSGWILHATEPPTVVDIIFERHEKQLRAVKLFGNTAITLLTGNVEFCLIAVGVCLSLFYTVAFSEETHNHRKAHYIGFDYRNTGVSMVLGYIMIILLCLSIAFGDILRNSQYDKAAGMIMGIFGLSYYLISIVVCLIVYHCLFAHIARNQDFVISPNRDAMSHEKTINVIFLMVGASGEVLYCSIGLLGVIRGDSLSDDKGLVLGTFVIRAIEVILQALLLFYLLKKGSIIEPCDTIGKQSITFLIIFNMILFGFHTLEGSIRSFGFPEKLDDTSKVFLKISLPLVVFFRFHCSVCFAEIWKIYYHLDPKTRTSSMRSTPNSQPDLSVNTTAHALTSTSTQLSAEALVDSDFLETSNDYTDINQILSTHS</sequence>
<dbReference type="FunCoup" id="E3LZW3">
    <property type="interactions" value="20"/>
</dbReference>
<feature type="transmembrane region" description="Helical" evidence="11">
    <location>
        <begin position="432"/>
        <end position="453"/>
    </location>
</feature>
<comment type="subcellular location">
    <subcellularLocation>
        <location evidence="1">Cell membrane</location>
        <topology evidence="1">Multi-pass membrane protein</topology>
    </subcellularLocation>
</comment>
<evidence type="ECO:0000256" key="7">
    <source>
        <dbReference type="ARBA" id="ARBA00022989"/>
    </source>
</evidence>
<feature type="transmembrane region" description="Helical" evidence="11">
    <location>
        <begin position="12"/>
        <end position="33"/>
    </location>
</feature>
<evidence type="ECO:0000256" key="5">
    <source>
        <dbReference type="ARBA" id="ARBA00022692"/>
    </source>
</evidence>
<name>E3LZW3_CAERE</name>
<keyword evidence="9 11" id="KW-0472">Membrane</keyword>
<evidence type="ECO:0000256" key="8">
    <source>
        <dbReference type="ARBA" id="ARBA00023065"/>
    </source>
</evidence>
<keyword evidence="3" id="KW-0813">Transport</keyword>
<keyword evidence="8" id="KW-0406">Ion transport</keyword>
<dbReference type="EMBL" id="DS268420">
    <property type="protein sequence ID" value="EFO87810.1"/>
    <property type="molecule type" value="Genomic_DNA"/>
</dbReference>
<reference evidence="12" key="1">
    <citation type="submission" date="2007-07" db="EMBL/GenBank/DDBJ databases">
        <title>PCAP assembly of the Caenorhabditis remanei genome.</title>
        <authorList>
            <consortium name="The Caenorhabditis remanei Sequencing Consortium"/>
            <person name="Wilson R.K."/>
        </authorList>
    </citation>
    <scope>NUCLEOTIDE SEQUENCE [LARGE SCALE GENOMIC DNA]</scope>
    <source>
        <strain evidence="12">PB4641</strain>
    </source>
</reference>
<evidence type="ECO:0000313" key="13">
    <source>
        <dbReference type="Proteomes" id="UP000008281"/>
    </source>
</evidence>
<dbReference type="InterPro" id="IPR004878">
    <property type="entry name" value="Otopetrin"/>
</dbReference>
<dbReference type="HOGENOM" id="CLU_011508_3_1_1"/>
<dbReference type="PANTHER" id="PTHR21522">
    <property type="entry name" value="PROTON CHANNEL OTOP"/>
    <property type="match status" value="1"/>
</dbReference>
<keyword evidence="6" id="KW-0375">Hydrogen ion transport</keyword>
<evidence type="ECO:0000256" key="4">
    <source>
        <dbReference type="ARBA" id="ARBA00022475"/>
    </source>
</evidence>
<evidence type="ECO:0000256" key="11">
    <source>
        <dbReference type="SAM" id="Phobius"/>
    </source>
</evidence>
<keyword evidence="7 11" id="KW-1133">Transmembrane helix</keyword>
<feature type="transmembrane region" description="Helical" evidence="11">
    <location>
        <begin position="124"/>
        <end position="142"/>
    </location>
</feature>
<evidence type="ECO:0000256" key="3">
    <source>
        <dbReference type="ARBA" id="ARBA00022448"/>
    </source>
</evidence>
<feature type="transmembrane region" description="Helical" evidence="11">
    <location>
        <begin position="89"/>
        <end position="112"/>
    </location>
</feature>
<keyword evidence="4" id="KW-1003">Cell membrane</keyword>
<keyword evidence="5 11" id="KW-0812">Transmembrane</keyword>
<dbReference type="OMA" id="RTCLYII"/>
<feature type="transmembrane region" description="Helical" evidence="11">
    <location>
        <begin position="310"/>
        <end position="341"/>
    </location>
</feature>
<keyword evidence="10" id="KW-0407">Ion channel</keyword>
<evidence type="ECO:0000256" key="10">
    <source>
        <dbReference type="ARBA" id="ARBA00023303"/>
    </source>
</evidence>
<feature type="transmembrane region" description="Helical" evidence="11">
    <location>
        <begin position="398"/>
        <end position="420"/>
    </location>
</feature>
<evidence type="ECO:0000256" key="9">
    <source>
        <dbReference type="ARBA" id="ARBA00023136"/>
    </source>
</evidence>
<evidence type="ECO:0000256" key="2">
    <source>
        <dbReference type="ARBA" id="ARBA00006513"/>
    </source>
</evidence>
<accession>E3LZW3</accession>
<feature type="transmembrane region" description="Helical" evidence="11">
    <location>
        <begin position="231"/>
        <end position="257"/>
    </location>
</feature>
<dbReference type="PANTHER" id="PTHR21522:SF34">
    <property type="entry name" value="OTOPETRIN-LIKE"/>
    <property type="match status" value="1"/>
</dbReference>
<dbReference type="GO" id="GO:0015252">
    <property type="term" value="F:proton channel activity"/>
    <property type="evidence" value="ECO:0007669"/>
    <property type="project" value="InterPro"/>
</dbReference>
<gene>
    <name evidence="12" type="primary">Cre-otpl-4</name>
    <name evidence="12" type="ORF">CRE_05548</name>
</gene>
<evidence type="ECO:0000313" key="12">
    <source>
        <dbReference type="EMBL" id="EFO87810.1"/>
    </source>
</evidence>
<dbReference type="InParanoid" id="E3LZW3"/>
<feature type="transmembrane region" description="Helical" evidence="11">
    <location>
        <begin position="154"/>
        <end position="172"/>
    </location>
</feature>
<organism evidence="13">
    <name type="scientific">Caenorhabditis remanei</name>
    <name type="common">Caenorhabditis vulgaris</name>
    <dbReference type="NCBI Taxonomy" id="31234"/>
    <lineage>
        <taxon>Eukaryota</taxon>
        <taxon>Metazoa</taxon>
        <taxon>Ecdysozoa</taxon>
        <taxon>Nematoda</taxon>
        <taxon>Chromadorea</taxon>
        <taxon>Rhabditida</taxon>
        <taxon>Rhabditina</taxon>
        <taxon>Rhabditomorpha</taxon>
        <taxon>Rhabditoidea</taxon>
        <taxon>Rhabditidae</taxon>
        <taxon>Peloderinae</taxon>
        <taxon>Caenorhabditis</taxon>
    </lineage>
</organism>
<comment type="similarity">
    <text evidence="2">Belongs to the otopetrin family.</text>
</comment>